<dbReference type="InterPro" id="IPR038770">
    <property type="entry name" value="Na+/solute_symporter_sf"/>
</dbReference>
<feature type="transmembrane region" description="Helical" evidence="8">
    <location>
        <begin position="290"/>
        <end position="312"/>
    </location>
</feature>
<keyword evidence="6 8" id="KW-1133">Transmembrane helix</keyword>
<feature type="transmembrane region" description="Helical" evidence="8">
    <location>
        <begin position="201"/>
        <end position="221"/>
    </location>
</feature>
<evidence type="ECO:0000256" key="8">
    <source>
        <dbReference type="SAM" id="Phobius"/>
    </source>
</evidence>
<organism evidence="9 10">
    <name type="scientific">Metarhizobium album</name>
    <dbReference type="NCBI Taxonomy" id="2182425"/>
    <lineage>
        <taxon>Bacteria</taxon>
        <taxon>Pseudomonadati</taxon>
        <taxon>Pseudomonadota</taxon>
        <taxon>Alphaproteobacteria</taxon>
        <taxon>Hyphomicrobiales</taxon>
        <taxon>Rhizobiaceae</taxon>
        <taxon>Metarhizobium</taxon>
    </lineage>
</organism>
<evidence type="ECO:0000313" key="9">
    <source>
        <dbReference type="EMBL" id="PWE56357.1"/>
    </source>
</evidence>
<reference evidence="9 10" key="1">
    <citation type="submission" date="2018-05" db="EMBL/GenBank/DDBJ databases">
        <title>The draft genome of strain NS-104.</title>
        <authorList>
            <person name="Hang P."/>
            <person name="Jiang J."/>
        </authorList>
    </citation>
    <scope>NUCLEOTIDE SEQUENCE [LARGE SCALE GENOMIC DNA]</scope>
    <source>
        <strain evidence="9 10">NS-104</strain>
    </source>
</reference>
<comment type="similarity">
    <text evidence="2">Belongs to the auxin efflux carrier (TC 2.A.69) family.</text>
</comment>
<feature type="transmembrane region" description="Helical" evidence="8">
    <location>
        <begin position="65"/>
        <end position="87"/>
    </location>
</feature>
<dbReference type="PANTHER" id="PTHR36838:SF3">
    <property type="entry name" value="TRANSPORTER AUXIN EFFLUX CARRIER EC FAMILY"/>
    <property type="match status" value="1"/>
</dbReference>
<evidence type="ECO:0000256" key="5">
    <source>
        <dbReference type="ARBA" id="ARBA00022692"/>
    </source>
</evidence>
<feature type="transmembrane region" description="Helical" evidence="8">
    <location>
        <begin position="261"/>
        <end position="281"/>
    </location>
</feature>
<feature type="transmembrane region" description="Helical" evidence="8">
    <location>
        <begin position="94"/>
        <end position="112"/>
    </location>
</feature>
<feature type="transmembrane region" description="Helical" evidence="8">
    <location>
        <begin position="6"/>
        <end position="22"/>
    </location>
</feature>
<evidence type="ECO:0000313" key="10">
    <source>
        <dbReference type="Proteomes" id="UP000245252"/>
    </source>
</evidence>
<dbReference type="RefSeq" id="WP_109458675.1">
    <property type="nucleotide sequence ID" value="NZ_QFBC01000004.1"/>
</dbReference>
<dbReference type="EMBL" id="QFBC01000004">
    <property type="protein sequence ID" value="PWE56357.1"/>
    <property type="molecule type" value="Genomic_DNA"/>
</dbReference>
<evidence type="ECO:0000256" key="7">
    <source>
        <dbReference type="ARBA" id="ARBA00023136"/>
    </source>
</evidence>
<keyword evidence="4" id="KW-1003">Cell membrane</keyword>
<dbReference type="GO" id="GO:0055085">
    <property type="term" value="P:transmembrane transport"/>
    <property type="evidence" value="ECO:0007669"/>
    <property type="project" value="InterPro"/>
</dbReference>
<proteinExistence type="inferred from homology"/>
<keyword evidence="10" id="KW-1185">Reference proteome</keyword>
<dbReference type="Gene3D" id="1.20.1530.20">
    <property type="match status" value="1"/>
</dbReference>
<sequence length="315" mass="33079">MSPILLNVLPVFILILIGWLIVRTGLLKDGIGDALGDFVFKIAVPVLLFRTIAEANFHGASPFRLWIAYFSGVAVTWAAGHFLATMVFKRDSRIGVLAGVSSAFANNVFIGLPLVGRSVGDDGVVALSILLAVHLPVMMIVGTVLMENAERKEKGGEKRDLALLLRQVGINLVRNPLVIGLLLGVVFHVSSLPMPGVAKVVVDQIAGMAGPAALISLGMALRKYGISGNVGIAGTMSVLKLLLLPASVWAASRLLGLSPEWTAAMVLTSSVPTGVNAWLIANRFGVGHSLAASTITMTTALGVISVSFWSLLLGQ</sequence>
<dbReference type="PANTHER" id="PTHR36838">
    <property type="entry name" value="AUXIN EFFLUX CARRIER FAMILY PROTEIN"/>
    <property type="match status" value="1"/>
</dbReference>
<feature type="transmembrane region" description="Helical" evidence="8">
    <location>
        <begin position="168"/>
        <end position="189"/>
    </location>
</feature>
<keyword evidence="5 8" id="KW-0812">Transmembrane</keyword>
<evidence type="ECO:0000256" key="2">
    <source>
        <dbReference type="ARBA" id="ARBA00010145"/>
    </source>
</evidence>
<gene>
    <name evidence="9" type="ORF">DEM27_12810</name>
</gene>
<accession>A0A2U2DST0</accession>
<evidence type="ECO:0000256" key="1">
    <source>
        <dbReference type="ARBA" id="ARBA00004651"/>
    </source>
</evidence>
<protein>
    <submittedName>
        <fullName evidence="9">Transporter</fullName>
    </submittedName>
</protein>
<evidence type="ECO:0000256" key="3">
    <source>
        <dbReference type="ARBA" id="ARBA00022448"/>
    </source>
</evidence>
<dbReference type="OrthoDB" id="9810457at2"/>
<feature type="transmembrane region" description="Helical" evidence="8">
    <location>
        <begin position="124"/>
        <end position="147"/>
    </location>
</feature>
<evidence type="ECO:0000256" key="6">
    <source>
        <dbReference type="ARBA" id="ARBA00022989"/>
    </source>
</evidence>
<comment type="caution">
    <text evidence="9">The sequence shown here is derived from an EMBL/GenBank/DDBJ whole genome shotgun (WGS) entry which is preliminary data.</text>
</comment>
<dbReference type="Pfam" id="PF03547">
    <property type="entry name" value="Mem_trans"/>
    <property type="match status" value="1"/>
</dbReference>
<feature type="transmembrane region" description="Helical" evidence="8">
    <location>
        <begin position="228"/>
        <end position="249"/>
    </location>
</feature>
<dbReference type="GO" id="GO:0005886">
    <property type="term" value="C:plasma membrane"/>
    <property type="evidence" value="ECO:0007669"/>
    <property type="project" value="UniProtKB-SubCell"/>
</dbReference>
<comment type="subcellular location">
    <subcellularLocation>
        <location evidence="1">Cell membrane</location>
        <topology evidence="1">Multi-pass membrane protein</topology>
    </subcellularLocation>
</comment>
<evidence type="ECO:0000256" key="4">
    <source>
        <dbReference type="ARBA" id="ARBA00022475"/>
    </source>
</evidence>
<dbReference type="InterPro" id="IPR004776">
    <property type="entry name" value="Mem_transp_PIN-like"/>
</dbReference>
<name>A0A2U2DST0_9HYPH</name>
<dbReference type="AlphaFoldDB" id="A0A2U2DST0"/>
<keyword evidence="3" id="KW-0813">Transport</keyword>
<keyword evidence="7 8" id="KW-0472">Membrane</keyword>
<dbReference type="Proteomes" id="UP000245252">
    <property type="component" value="Unassembled WGS sequence"/>
</dbReference>